<dbReference type="Proteomes" id="UP000066480">
    <property type="component" value="Chromosome"/>
</dbReference>
<dbReference type="CDD" id="cd07040">
    <property type="entry name" value="HP"/>
    <property type="match status" value="1"/>
</dbReference>
<dbReference type="PANTHER" id="PTHR48100:SF62">
    <property type="entry name" value="GLUCOSYL-3-PHOSPHOGLYCERATE PHOSPHATASE"/>
    <property type="match status" value="1"/>
</dbReference>
<sequence length="406" mass="43171">MSAGAGRRLVVEADGGSRGNPGVAGYGALVLDAESSELLAERAAPLGKASNNVAEYSGLIAGLKAAEEIDPAARIDVRMDSKLVIEQMAGRWKIKHVDMQRLALEAREVVRRLLESGGSVTWTWIPREINKAADKLSNDGMDGETIESDYWRDSAHDVARSEETSEADETVEVAEQQILSTDSTPGAPPDVGRPTRILLVRHGVTDFTVQGRLDGRGGADPSLNDEGRAQAARVAGAVAARLKDASGEAVVVTSSLARAKETGAAVGRSLGVDPVEDADWDEQSFGEWDGLTFGEISERFPDDLNRLRSDEGFAVDGGGETHVQMAKRVEQAMQRTLALAGSGGTAVVATHRKPIMVILASILDISAERAWRLAASPASITGIEVWRDGNVSIAFLNDTHHHDPVG</sequence>
<evidence type="ECO:0000313" key="2">
    <source>
        <dbReference type="EMBL" id="AKU16621.1"/>
    </source>
</evidence>
<dbReference type="Gene3D" id="3.30.420.10">
    <property type="entry name" value="Ribonuclease H-like superfamily/Ribonuclease H"/>
    <property type="match status" value="1"/>
</dbReference>
<dbReference type="Pfam" id="PF00300">
    <property type="entry name" value="His_Phos_1"/>
    <property type="match status" value="1"/>
</dbReference>
<evidence type="ECO:0000313" key="3">
    <source>
        <dbReference type="Proteomes" id="UP000066480"/>
    </source>
</evidence>
<dbReference type="EMBL" id="CP011112">
    <property type="protein sequence ID" value="AKU16621.1"/>
    <property type="molecule type" value="Genomic_DNA"/>
</dbReference>
<dbReference type="PATRIC" id="fig|571913.6.peg.2720"/>
<gene>
    <name evidence="2" type="ORF">VV02_13375</name>
</gene>
<organism evidence="2 3">
    <name type="scientific">Luteipulveratus mongoliensis</name>
    <dbReference type="NCBI Taxonomy" id="571913"/>
    <lineage>
        <taxon>Bacteria</taxon>
        <taxon>Bacillati</taxon>
        <taxon>Actinomycetota</taxon>
        <taxon>Actinomycetes</taxon>
        <taxon>Micrococcales</taxon>
        <taxon>Dermacoccaceae</taxon>
        <taxon>Luteipulveratus</taxon>
    </lineage>
</organism>
<dbReference type="SUPFAM" id="SSF53098">
    <property type="entry name" value="Ribonuclease H-like"/>
    <property type="match status" value="1"/>
</dbReference>
<dbReference type="GO" id="GO:0016791">
    <property type="term" value="F:phosphatase activity"/>
    <property type="evidence" value="ECO:0007669"/>
    <property type="project" value="TreeGrafter"/>
</dbReference>
<dbReference type="CDD" id="cd09279">
    <property type="entry name" value="RNase_HI_like"/>
    <property type="match status" value="1"/>
</dbReference>
<dbReference type="SUPFAM" id="SSF53254">
    <property type="entry name" value="Phosphoglycerate mutase-like"/>
    <property type="match status" value="1"/>
</dbReference>
<dbReference type="STRING" id="571913.VV02_13375"/>
<proteinExistence type="predicted"/>
<dbReference type="PANTHER" id="PTHR48100">
    <property type="entry name" value="BROAD-SPECIFICITY PHOSPHATASE YOR283W-RELATED"/>
    <property type="match status" value="1"/>
</dbReference>
<dbReference type="KEGG" id="lmoi:VV02_13375"/>
<protein>
    <submittedName>
        <fullName evidence="2">Ribonuclease HI</fullName>
    </submittedName>
</protein>
<reference evidence="2 3" key="1">
    <citation type="submission" date="2015-03" db="EMBL/GenBank/DDBJ databases">
        <title>Luteipulveratus halotolerans sp. nov., a novel actinobacterium (Dermacoccaceae) from Sarawak, Malaysia.</title>
        <authorList>
            <person name="Juboi H."/>
            <person name="Basik A."/>
            <person name="Shamsul S.S."/>
            <person name="Arnold P."/>
            <person name="Schmitt E.K."/>
            <person name="Sanglier J.-J."/>
            <person name="Yeo T."/>
        </authorList>
    </citation>
    <scope>NUCLEOTIDE SEQUENCE [LARGE SCALE GENOMIC DNA]</scope>
    <source>
        <strain evidence="2 3">MN07-A0370</strain>
    </source>
</reference>
<dbReference type="InterPro" id="IPR012337">
    <property type="entry name" value="RNaseH-like_sf"/>
</dbReference>
<evidence type="ECO:0000259" key="1">
    <source>
        <dbReference type="PROSITE" id="PS50879"/>
    </source>
</evidence>
<name>A0A0K1JIU0_9MICO</name>
<dbReference type="GO" id="GO:0005737">
    <property type="term" value="C:cytoplasm"/>
    <property type="evidence" value="ECO:0007669"/>
    <property type="project" value="TreeGrafter"/>
</dbReference>
<dbReference type="InterPro" id="IPR029033">
    <property type="entry name" value="His_PPase_superfam"/>
</dbReference>
<dbReference type="GO" id="GO:0003676">
    <property type="term" value="F:nucleic acid binding"/>
    <property type="evidence" value="ECO:0007669"/>
    <property type="project" value="InterPro"/>
</dbReference>
<dbReference type="InterPro" id="IPR013078">
    <property type="entry name" value="His_Pase_superF_clade-1"/>
</dbReference>
<dbReference type="RefSeq" id="WP_052592124.1">
    <property type="nucleotide sequence ID" value="NZ_CP011112.1"/>
</dbReference>
<dbReference type="InterPro" id="IPR002156">
    <property type="entry name" value="RNaseH_domain"/>
</dbReference>
<accession>A0A0K1JIU0</accession>
<dbReference type="InterPro" id="IPR036397">
    <property type="entry name" value="RNaseH_sf"/>
</dbReference>
<dbReference type="Pfam" id="PF13456">
    <property type="entry name" value="RVT_3"/>
    <property type="match status" value="1"/>
</dbReference>
<keyword evidence="3" id="KW-1185">Reference proteome</keyword>
<dbReference type="Gene3D" id="3.40.50.1240">
    <property type="entry name" value="Phosphoglycerate mutase-like"/>
    <property type="match status" value="1"/>
</dbReference>
<dbReference type="PROSITE" id="PS50879">
    <property type="entry name" value="RNASE_H_1"/>
    <property type="match status" value="1"/>
</dbReference>
<dbReference type="GO" id="GO:0004523">
    <property type="term" value="F:RNA-DNA hybrid ribonuclease activity"/>
    <property type="evidence" value="ECO:0007669"/>
    <property type="project" value="InterPro"/>
</dbReference>
<dbReference type="InterPro" id="IPR050275">
    <property type="entry name" value="PGM_Phosphatase"/>
</dbReference>
<dbReference type="AlphaFoldDB" id="A0A0K1JIU0"/>
<dbReference type="NCBIfam" id="NF005567">
    <property type="entry name" value="PRK07238.1"/>
    <property type="match status" value="1"/>
</dbReference>
<dbReference type="SMART" id="SM00855">
    <property type="entry name" value="PGAM"/>
    <property type="match status" value="1"/>
</dbReference>
<feature type="domain" description="RNase H type-1" evidence="1">
    <location>
        <begin position="5"/>
        <end position="150"/>
    </location>
</feature>